<reference evidence="2" key="1">
    <citation type="submission" date="2016-10" db="EMBL/GenBank/DDBJ databases">
        <authorList>
            <person name="Varghese N."/>
            <person name="Submissions S."/>
        </authorList>
    </citation>
    <scope>NUCLEOTIDE SEQUENCE [LARGE SCALE GENOMIC DNA]</scope>
    <source>
        <strain evidence="2">DSM 21743</strain>
    </source>
</reference>
<sequence>MRLPRAADREESEWADWQNAYDTGLNTLTDAVTAVADTGGLPPRFPVRAVAPFKRLGSTLDEDGRLLFGSPTNAARRAQIDRSVRTLLQEIDELAPPEQPIEVTLTGVITEFDGHAQSFQIRTDGGLHNCSIEHNNVRIAQEIYRHVARDGVTAPDVTVTGDTLQPDASRVQLFNVRGVQVFRSLAEKTVVARVRLIAALEPGWNGPGSIVPDEDVLSRVEHLAPTVATLGIPVKIVPNDDGAIVLEWRRGAVECTAAVEASGQMYLLADDTGTDDQTEYEGAYEEPRLVGFLTTGSMG</sequence>
<protein>
    <submittedName>
        <fullName evidence="1">Uncharacterized protein</fullName>
    </submittedName>
</protein>
<dbReference type="EMBL" id="LT629799">
    <property type="protein sequence ID" value="SDV00815.1"/>
    <property type="molecule type" value="Genomic_DNA"/>
</dbReference>
<keyword evidence="2" id="KW-1185">Reference proteome</keyword>
<proteinExistence type="predicted"/>
<name>A0A1H2N6V2_9ACTN</name>
<dbReference type="RefSeq" id="WP_091076958.1">
    <property type="nucleotide sequence ID" value="NZ_LT629799.1"/>
</dbReference>
<accession>A0A1H2N6V2</accession>
<dbReference type="AlphaFoldDB" id="A0A1H2N6V2"/>
<gene>
    <name evidence="1" type="ORF">SAMN04488544_3379</name>
</gene>
<evidence type="ECO:0000313" key="2">
    <source>
        <dbReference type="Proteomes" id="UP000198825"/>
    </source>
</evidence>
<evidence type="ECO:0000313" key="1">
    <source>
        <dbReference type="EMBL" id="SDV00815.1"/>
    </source>
</evidence>
<organism evidence="1 2">
    <name type="scientific">Microlunatus sagamiharensis</name>
    <dbReference type="NCBI Taxonomy" id="546874"/>
    <lineage>
        <taxon>Bacteria</taxon>
        <taxon>Bacillati</taxon>
        <taxon>Actinomycetota</taxon>
        <taxon>Actinomycetes</taxon>
        <taxon>Propionibacteriales</taxon>
        <taxon>Propionibacteriaceae</taxon>
        <taxon>Microlunatus</taxon>
    </lineage>
</organism>
<dbReference type="OrthoDB" id="8456019at2"/>
<dbReference type="Proteomes" id="UP000198825">
    <property type="component" value="Chromosome I"/>
</dbReference>
<dbReference type="STRING" id="546874.SAMN04488544_3379"/>